<sequence>MSDNDEVIRAYHEAVRTAPQDHPDLGMYLTNLAAALGERYSETWETVDLEESIRSARDATRLEPQSQTDQATWLNNLGIRLSDRYSRLGAGADLEEAIRVAEEAVDTTQHWPARASYMRNLGSYLGERYLTTGVTADIERAIHVTRQSIDLTAADPVQQAKGWNSLGTRLGERYQAEGDANILEEAISALHQAIDQTPELHPARASHLNGLGVHLAARYALIGALTDVENAVDVGRSAVRATPDNKISRALFLHNLGAALGDRYTRTKTKGDLEEAVRFAQETVDLTPNGHPKRPMYLNSLAIRLGDAYALGGSIADLDNIIRVAREAADAIPDFHAARPAYLNNVGIRLLERYAREGDTTALEEGIRVLREALRTTPETSPARATYLVNLGTGLDHRHGCAGATAHADHEEALSHFQAALRQPNASTIKRIAAGIAVLRICAASSDWQQACDASELAVSLIPKLAPRALENADRQHILSQVVGLASDGAAVALQAGRDPTVALGYLEQGRGVLATVLLEMRADILDLQAAQPDLARHFLRLRDELDTPDTHGAFLTDDRENSMRQQTRASRRYDAGNELDRLIAEIHRRPGFSDFLAAPSEAGMRAAASRGPIVVLNTSGYRSDAILVEQHQIRSLALPNLESGHVEKAARSSGLEVESLEWLWDTIARPVLDALGFSGPPAAEGWPHVWWIATGALSKLPIHAAGRHRGGSAGAVLDRVVSSYSSSVKAILHGRRRATPAPVASVPGQALLVEMQDTPGQGRLRFARNEVAVVSDLCRTMGLNPLQPGRLKRHVVTHLPGSKIFHFAGHGLTDAVDPSQSQLLLEDWTADPLSVGTLMSLKLQERAPLMAYLSACGTGQIRNESFLDESIHLIGACQLAGFRHVIGTLWKVDDESCADVARIVYEAIREGGMTDESVARGLHNATKELRGRWLRKKPAEAERRRSVKEAVACLAADGTGGGIVGEEDSRDVLDDDDEALPLHWVPYVHFGV</sequence>
<dbReference type="InterPro" id="IPR011990">
    <property type="entry name" value="TPR-like_helical_dom_sf"/>
</dbReference>
<accession>A0AA38RA24</accession>
<dbReference type="SUPFAM" id="SSF81901">
    <property type="entry name" value="HCP-like"/>
    <property type="match status" value="1"/>
</dbReference>
<evidence type="ECO:0000313" key="4">
    <source>
        <dbReference type="Proteomes" id="UP001174691"/>
    </source>
</evidence>
<dbReference type="Proteomes" id="UP001174691">
    <property type="component" value="Unassembled WGS sequence"/>
</dbReference>
<evidence type="ECO:0000259" key="2">
    <source>
        <dbReference type="Pfam" id="PF12770"/>
    </source>
</evidence>
<dbReference type="Pfam" id="PF12770">
    <property type="entry name" value="CHAT"/>
    <property type="match status" value="1"/>
</dbReference>
<evidence type="ECO:0000256" key="1">
    <source>
        <dbReference type="SAM" id="MobiDB-lite"/>
    </source>
</evidence>
<protein>
    <submittedName>
        <fullName evidence="3">TPR domain-containing protein</fullName>
    </submittedName>
</protein>
<evidence type="ECO:0000313" key="3">
    <source>
        <dbReference type="EMBL" id="KAJ9139047.1"/>
    </source>
</evidence>
<dbReference type="PANTHER" id="PTHR19959">
    <property type="entry name" value="KINESIN LIGHT CHAIN"/>
    <property type="match status" value="1"/>
</dbReference>
<feature type="domain" description="CHAT" evidence="2">
    <location>
        <begin position="659"/>
        <end position="992"/>
    </location>
</feature>
<reference evidence="3" key="1">
    <citation type="submission" date="2022-07" db="EMBL/GenBank/DDBJ databases">
        <title>Fungi with potential for degradation of polypropylene.</title>
        <authorList>
            <person name="Gostincar C."/>
        </authorList>
    </citation>
    <scope>NUCLEOTIDE SEQUENCE</scope>
    <source>
        <strain evidence="3">EXF-13287</strain>
    </source>
</reference>
<feature type="region of interest" description="Disordered" evidence="1">
    <location>
        <begin position="552"/>
        <end position="571"/>
    </location>
</feature>
<dbReference type="Pfam" id="PF13374">
    <property type="entry name" value="TPR_10"/>
    <property type="match status" value="1"/>
</dbReference>
<keyword evidence="4" id="KW-1185">Reference proteome</keyword>
<organism evidence="3 4">
    <name type="scientific">Coniochaeta hoffmannii</name>
    <dbReference type="NCBI Taxonomy" id="91930"/>
    <lineage>
        <taxon>Eukaryota</taxon>
        <taxon>Fungi</taxon>
        <taxon>Dikarya</taxon>
        <taxon>Ascomycota</taxon>
        <taxon>Pezizomycotina</taxon>
        <taxon>Sordariomycetes</taxon>
        <taxon>Sordariomycetidae</taxon>
        <taxon>Coniochaetales</taxon>
        <taxon>Coniochaetaceae</taxon>
        <taxon>Coniochaeta</taxon>
    </lineage>
</organism>
<name>A0AA38RA24_9PEZI</name>
<dbReference type="PANTHER" id="PTHR19959:SF119">
    <property type="entry name" value="FUNGAL LIPASE-LIKE DOMAIN-CONTAINING PROTEIN"/>
    <property type="match status" value="1"/>
</dbReference>
<dbReference type="InterPro" id="IPR024983">
    <property type="entry name" value="CHAT_dom"/>
</dbReference>
<dbReference type="Gene3D" id="1.25.40.10">
    <property type="entry name" value="Tetratricopeptide repeat domain"/>
    <property type="match status" value="3"/>
</dbReference>
<gene>
    <name evidence="3" type="ORF">NKR19_g7575</name>
</gene>
<dbReference type="AlphaFoldDB" id="A0AA38RA24"/>
<dbReference type="EMBL" id="JANBVN010000135">
    <property type="protein sequence ID" value="KAJ9139047.1"/>
    <property type="molecule type" value="Genomic_DNA"/>
</dbReference>
<comment type="caution">
    <text evidence="3">The sequence shown here is derived from an EMBL/GenBank/DDBJ whole genome shotgun (WGS) entry which is preliminary data.</text>
</comment>
<proteinExistence type="predicted"/>